<dbReference type="SMART" id="SM00072">
    <property type="entry name" value="GuKc"/>
    <property type="match status" value="1"/>
</dbReference>
<dbReference type="GO" id="GO:0097120">
    <property type="term" value="P:receptor localization to synapse"/>
    <property type="evidence" value="ECO:0007669"/>
    <property type="project" value="TreeGrafter"/>
</dbReference>
<dbReference type="SUPFAM" id="SSF52540">
    <property type="entry name" value="P-loop containing nucleoside triphosphate hydrolases"/>
    <property type="match status" value="1"/>
</dbReference>
<dbReference type="EMBL" id="KB743192">
    <property type="protein sequence ID" value="EOB00497.1"/>
    <property type="molecule type" value="Genomic_DNA"/>
</dbReference>
<gene>
    <name evidence="7" type="ORF">Anapl_13414</name>
</gene>
<evidence type="ECO:0000313" key="8">
    <source>
        <dbReference type="Proteomes" id="UP000296049"/>
    </source>
</evidence>
<dbReference type="InterPro" id="IPR050614">
    <property type="entry name" value="Synaptic_Scaffolding_LAP-MAGUK"/>
</dbReference>
<dbReference type="Pfam" id="PF00018">
    <property type="entry name" value="SH3_1"/>
    <property type="match status" value="1"/>
</dbReference>
<dbReference type="PANTHER" id="PTHR23119:SF6">
    <property type="entry name" value="DISKS LARGE HOMOLOG 2"/>
    <property type="match status" value="1"/>
</dbReference>
<dbReference type="SUPFAM" id="SSF50044">
    <property type="entry name" value="SH3-domain"/>
    <property type="match status" value="1"/>
</dbReference>
<evidence type="ECO:0000313" key="7">
    <source>
        <dbReference type="EMBL" id="EOB00497.1"/>
    </source>
</evidence>
<dbReference type="GO" id="GO:0043113">
    <property type="term" value="P:receptor clustering"/>
    <property type="evidence" value="ECO:0007669"/>
    <property type="project" value="TreeGrafter"/>
</dbReference>
<protein>
    <submittedName>
        <fullName evidence="7">Disks large 1 tumor suppressor protein</fullName>
    </submittedName>
</protein>
<dbReference type="FunFam" id="2.30.30.40:FF:000027">
    <property type="entry name" value="Disks large homolog 3 isoform 1"/>
    <property type="match status" value="1"/>
</dbReference>
<accession>R0JTJ3</accession>
<feature type="domain" description="Guanylate kinase-like" evidence="6">
    <location>
        <begin position="556"/>
        <end position="745"/>
    </location>
</feature>
<dbReference type="FunFam" id="3.40.50.300:FF:001402">
    <property type="entry name" value="Discs, large homolog 3 (Drosophila)"/>
    <property type="match status" value="1"/>
</dbReference>
<evidence type="ECO:0000256" key="2">
    <source>
        <dbReference type="ARBA" id="ARBA00022737"/>
    </source>
</evidence>
<name>R0JTJ3_ANAPL</name>
<dbReference type="InterPro" id="IPR027417">
    <property type="entry name" value="P-loop_NTPase"/>
</dbReference>
<dbReference type="InterPro" id="IPR020590">
    <property type="entry name" value="Guanylate_kinase_CS"/>
</dbReference>
<dbReference type="Proteomes" id="UP000296049">
    <property type="component" value="Unassembled WGS sequence"/>
</dbReference>
<dbReference type="GO" id="GO:0043005">
    <property type="term" value="C:neuron projection"/>
    <property type="evidence" value="ECO:0007669"/>
    <property type="project" value="TreeGrafter"/>
</dbReference>
<dbReference type="GO" id="GO:0099072">
    <property type="term" value="P:regulation of postsynaptic membrane neurotransmitter receptor levels"/>
    <property type="evidence" value="ECO:0007669"/>
    <property type="project" value="TreeGrafter"/>
</dbReference>
<feature type="domain" description="SH3" evidence="5">
    <location>
        <begin position="353"/>
        <end position="423"/>
    </location>
</feature>
<keyword evidence="8" id="KW-1185">Reference proteome</keyword>
<evidence type="ECO:0000256" key="1">
    <source>
        <dbReference type="ARBA" id="ARBA00022443"/>
    </source>
</evidence>
<dbReference type="GO" id="GO:0016323">
    <property type="term" value="C:basolateral plasma membrane"/>
    <property type="evidence" value="ECO:0007669"/>
    <property type="project" value="TreeGrafter"/>
</dbReference>
<dbReference type="PROSITE" id="PS50002">
    <property type="entry name" value="SH3"/>
    <property type="match status" value="1"/>
</dbReference>
<evidence type="ECO:0000259" key="5">
    <source>
        <dbReference type="PROSITE" id="PS50002"/>
    </source>
</evidence>
<dbReference type="GO" id="GO:0098839">
    <property type="term" value="C:postsynaptic density membrane"/>
    <property type="evidence" value="ECO:0007669"/>
    <property type="project" value="TreeGrafter"/>
</dbReference>
<reference evidence="8" key="1">
    <citation type="journal article" date="2013" name="Nat. Genet.">
        <title>The duck genome and transcriptome provide insight into an avian influenza virus reservoir species.</title>
        <authorList>
            <person name="Huang Y."/>
            <person name="Li Y."/>
            <person name="Burt D.W."/>
            <person name="Chen H."/>
            <person name="Zhang Y."/>
            <person name="Qian W."/>
            <person name="Kim H."/>
            <person name="Gan S."/>
            <person name="Zhao Y."/>
            <person name="Li J."/>
            <person name="Yi K."/>
            <person name="Feng H."/>
            <person name="Zhu P."/>
            <person name="Li B."/>
            <person name="Liu Q."/>
            <person name="Fairley S."/>
            <person name="Magor K.E."/>
            <person name="Du Z."/>
            <person name="Hu X."/>
            <person name="Goodman L."/>
            <person name="Tafer H."/>
            <person name="Vignal A."/>
            <person name="Lee T."/>
            <person name="Kim K.W."/>
            <person name="Sheng Z."/>
            <person name="An Y."/>
            <person name="Searle S."/>
            <person name="Herrero J."/>
            <person name="Groenen M.A."/>
            <person name="Crooijmans R.P."/>
            <person name="Faraut T."/>
            <person name="Cai Q."/>
            <person name="Webster R.G."/>
            <person name="Aldridge J.R."/>
            <person name="Warren W.C."/>
            <person name="Bartschat S."/>
            <person name="Kehr S."/>
            <person name="Marz M."/>
            <person name="Stadler P.F."/>
            <person name="Smith J."/>
            <person name="Kraus R.H."/>
            <person name="Zhao Y."/>
            <person name="Ren L."/>
            <person name="Fei J."/>
            <person name="Morisson M."/>
            <person name="Kaiser P."/>
            <person name="Griffin D.K."/>
            <person name="Rao M."/>
            <person name="Pitel F."/>
            <person name="Wang J."/>
            <person name="Li N."/>
        </authorList>
    </citation>
    <scope>NUCLEOTIDE SEQUENCE [LARGE SCALE GENOMIC DNA]</scope>
</reference>
<dbReference type="GO" id="GO:0031594">
    <property type="term" value="C:neuromuscular junction"/>
    <property type="evidence" value="ECO:0007669"/>
    <property type="project" value="TreeGrafter"/>
</dbReference>
<evidence type="ECO:0000259" key="6">
    <source>
        <dbReference type="PROSITE" id="PS50052"/>
    </source>
</evidence>
<dbReference type="InterPro" id="IPR001452">
    <property type="entry name" value="SH3_domain"/>
</dbReference>
<dbReference type="Gene3D" id="2.30.30.40">
    <property type="entry name" value="SH3 Domains"/>
    <property type="match status" value="1"/>
</dbReference>
<proteinExistence type="predicted"/>
<dbReference type="GO" id="GO:0035255">
    <property type="term" value="F:ionotropic glutamate receptor binding"/>
    <property type="evidence" value="ECO:0007669"/>
    <property type="project" value="TreeGrafter"/>
</dbReference>
<evidence type="ECO:0000256" key="4">
    <source>
        <dbReference type="SAM" id="MobiDB-lite"/>
    </source>
</evidence>
<dbReference type="AlphaFoldDB" id="R0JTJ3"/>
<dbReference type="InterPro" id="IPR036028">
    <property type="entry name" value="SH3-like_dom_sf"/>
</dbReference>
<dbReference type="GO" id="GO:0019901">
    <property type="term" value="F:protein kinase binding"/>
    <property type="evidence" value="ECO:0007669"/>
    <property type="project" value="TreeGrafter"/>
</dbReference>
<dbReference type="CDD" id="cd00071">
    <property type="entry name" value="GMPK"/>
    <property type="match status" value="1"/>
</dbReference>
<dbReference type="InterPro" id="IPR008145">
    <property type="entry name" value="GK/Ca_channel_bsu"/>
</dbReference>
<dbReference type="GO" id="GO:0007268">
    <property type="term" value="P:chemical synaptic transmission"/>
    <property type="evidence" value="ECO:0007669"/>
    <property type="project" value="TreeGrafter"/>
</dbReference>
<dbReference type="InterPro" id="IPR008144">
    <property type="entry name" value="Guanylate_kin-like_dom"/>
</dbReference>
<keyword evidence="1 3" id="KW-0728">SH3 domain</keyword>
<dbReference type="PROSITE" id="PS50052">
    <property type="entry name" value="GUANYLATE_KINASE_2"/>
    <property type="match status" value="1"/>
</dbReference>
<sequence length="952" mass="106815">MPAEGLVNDLTTFTKTVDAGDRLKLCGCGPSVCSNSLVMNGCILMAEENLHLLSPKDFQIYLTALASSESCYTGDKPSLVVFAAFYQHIQNVGVPGMNAQVQISRQIDAAVSYTTCWHHAVFAALELAACQALEERKAEEYRFKGLSNTQSMKGTNLASGAECVHKHNMLFDVDHTGHSQVEKQKISVLKKQSFMSEYVTVCINQTLPEYARFEAKIHDLREQMMNHSMSSGSGSLRTNQKRSLYVSCLIQQTVSYDVSMSTAIIGHNGFVQLSTGKVHDRKLDPEHGEGNQLKKKLMELQSKVGNLNMCIGTLQGTKSCSREQRLGPPRHHWHCILDADSLQFALGDSRMATVDSPGRAMFDYDKSKDSGLPSQGLSFKYGDILHVINASDDEWWQARRVTLEGDSEEMGVIPSKRRVERKERARLKTVKFNAKPGVIDAKGSFNDKRKKNFIFSRKFPFYKSKEQSEQETSDPEQHVSSNASDSESSYNFQSFIAINVSGKAMHLLSLYLTDSVDTVTALICGRVFQRLSKTEGGQEDCILSYEPVTRQEINYTRPVIILGPMKDRINDDLISEFPDKFGSCVPHTTRPKRDYEVDGRDYHFVISREQMEKDIQEHKFIEAGQYNDNLYGTSVQSVRFVAERGKHCILDVSGNAIKRLQVAQLYPIAIFIKPKSWEPLMEMNKRLTEEQAKKTYDRAIKLEQEFGEYFTVPSVPVGLFMCLKLSTGLSVLLDQGHMHLAKSISEYLVHFLLKSLHTSSKRAEATRELEGTRAGPERPWPTPWGQRGIDAAGAIAAQGTWRQGLDGSITPEPLHDKYFKGSVTCTRRYLPLEDDCMVKTVSALNSQSMLQTAPRATTFHGFENKHARGACLACMVCCRLQPRSDEAWDKETGIQTVIKAFSLENDEIKLNRFREKGDGWQVGSKSSLGSNHKWSQEIIAQTVICIPIKADI</sequence>
<dbReference type="PANTHER" id="PTHR23119">
    <property type="entry name" value="DISCS LARGE"/>
    <property type="match status" value="1"/>
</dbReference>
<feature type="region of interest" description="Disordered" evidence="4">
    <location>
        <begin position="763"/>
        <end position="783"/>
    </location>
</feature>
<dbReference type="PROSITE" id="PS00856">
    <property type="entry name" value="GUANYLATE_KINASE_1"/>
    <property type="match status" value="1"/>
</dbReference>
<dbReference type="GO" id="GO:0098609">
    <property type="term" value="P:cell-cell adhesion"/>
    <property type="evidence" value="ECO:0007669"/>
    <property type="project" value="TreeGrafter"/>
</dbReference>
<dbReference type="Gene3D" id="3.40.50.300">
    <property type="entry name" value="P-loop containing nucleotide triphosphate hydrolases"/>
    <property type="match status" value="1"/>
</dbReference>
<feature type="region of interest" description="Disordered" evidence="4">
    <location>
        <begin position="465"/>
        <end position="487"/>
    </location>
</feature>
<dbReference type="GO" id="GO:0045197">
    <property type="term" value="P:establishment or maintenance of epithelial cell apical/basal polarity"/>
    <property type="evidence" value="ECO:0007669"/>
    <property type="project" value="TreeGrafter"/>
</dbReference>
<keyword evidence="2" id="KW-0677">Repeat</keyword>
<dbReference type="SMART" id="SM00326">
    <property type="entry name" value="SH3"/>
    <property type="match status" value="1"/>
</dbReference>
<dbReference type="Pfam" id="PF00625">
    <property type="entry name" value="Guanylate_kin"/>
    <property type="match status" value="1"/>
</dbReference>
<organism evidence="7 8">
    <name type="scientific">Anas platyrhynchos</name>
    <name type="common">Mallard</name>
    <name type="synonym">Anas boschas</name>
    <dbReference type="NCBI Taxonomy" id="8839"/>
    <lineage>
        <taxon>Eukaryota</taxon>
        <taxon>Metazoa</taxon>
        <taxon>Chordata</taxon>
        <taxon>Craniata</taxon>
        <taxon>Vertebrata</taxon>
        <taxon>Euteleostomi</taxon>
        <taxon>Archelosauria</taxon>
        <taxon>Archosauria</taxon>
        <taxon>Dinosauria</taxon>
        <taxon>Saurischia</taxon>
        <taxon>Theropoda</taxon>
        <taxon>Coelurosauria</taxon>
        <taxon>Aves</taxon>
        <taxon>Neognathae</taxon>
        <taxon>Galloanserae</taxon>
        <taxon>Anseriformes</taxon>
        <taxon>Anatidae</taxon>
        <taxon>Anatinae</taxon>
        <taxon>Anas</taxon>
    </lineage>
</organism>
<evidence type="ECO:0000256" key="3">
    <source>
        <dbReference type="PROSITE-ProRule" id="PRU00192"/>
    </source>
</evidence>